<dbReference type="STRING" id="1123303.GCA_000372425_00591"/>
<name>A0A2X3W844_9STRE</name>
<dbReference type="KEGG" id="sfer:NCTC12278_01066"/>
<evidence type="ECO:0000313" key="1">
    <source>
        <dbReference type="EMBL" id="SQF40496.1"/>
    </source>
</evidence>
<keyword evidence="2" id="KW-1185">Reference proteome</keyword>
<sequence length="34" mass="4002">MIVYKKVTSQELEAVKDIYAEANWLSYLTDDNHN</sequence>
<reference evidence="1 2" key="1">
    <citation type="submission" date="2018-06" db="EMBL/GenBank/DDBJ databases">
        <authorList>
            <consortium name="Pathogen Informatics"/>
            <person name="Doyle S."/>
        </authorList>
    </citation>
    <scope>NUCLEOTIDE SEQUENCE [LARGE SCALE GENOMIC DNA]</scope>
    <source>
        <strain evidence="1 2">NCTC12278</strain>
    </source>
</reference>
<proteinExistence type="predicted"/>
<protein>
    <submittedName>
        <fullName evidence="1">Uncharacterized protein</fullName>
    </submittedName>
</protein>
<accession>A0A2X3W844</accession>
<evidence type="ECO:0000313" key="2">
    <source>
        <dbReference type="Proteomes" id="UP000249495"/>
    </source>
</evidence>
<dbReference type="EMBL" id="LS483343">
    <property type="protein sequence ID" value="SQF40496.1"/>
    <property type="molecule type" value="Genomic_DNA"/>
</dbReference>
<dbReference type="Proteomes" id="UP000249495">
    <property type="component" value="Chromosome 1"/>
</dbReference>
<organism evidence="1 2">
    <name type="scientific">Streptococcus ferus</name>
    <dbReference type="NCBI Taxonomy" id="1345"/>
    <lineage>
        <taxon>Bacteria</taxon>
        <taxon>Bacillati</taxon>
        <taxon>Bacillota</taxon>
        <taxon>Bacilli</taxon>
        <taxon>Lactobacillales</taxon>
        <taxon>Streptococcaceae</taxon>
        <taxon>Streptococcus</taxon>
    </lineage>
</organism>
<dbReference type="AlphaFoldDB" id="A0A2X3W844"/>
<gene>
    <name evidence="1" type="ORF">NCTC12278_01066</name>
</gene>